<dbReference type="PANTHER" id="PTHR43102:SF2">
    <property type="entry name" value="GAF DOMAIN-CONTAINING PROTEIN"/>
    <property type="match status" value="1"/>
</dbReference>
<dbReference type="InterPro" id="IPR003594">
    <property type="entry name" value="HATPase_dom"/>
</dbReference>
<dbReference type="Pfam" id="PF00512">
    <property type="entry name" value="HisKA"/>
    <property type="match status" value="1"/>
</dbReference>
<keyword evidence="3" id="KW-0597">Phosphoprotein</keyword>
<dbReference type="InterPro" id="IPR036097">
    <property type="entry name" value="HisK_dim/P_sf"/>
</dbReference>
<dbReference type="SUPFAM" id="SSF55781">
    <property type="entry name" value="GAF domain-like"/>
    <property type="match status" value="1"/>
</dbReference>
<dbReference type="Pfam" id="PF02518">
    <property type="entry name" value="HATPase_c"/>
    <property type="match status" value="1"/>
</dbReference>
<dbReference type="SMART" id="SM00387">
    <property type="entry name" value="HATPase_c"/>
    <property type="match status" value="1"/>
</dbReference>
<dbReference type="SUPFAM" id="SSF47384">
    <property type="entry name" value="Homodimeric domain of signal transducing histidine kinase"/>
    <property type="match status" value="1"/>
</dbReference>
<dbReference type="CDD" id="cd00075">
    <property type="entry name" value="HATPase"/>
    <property type="match status" value="1"/>
</dbReference>
<dbReference type="EMBL" id="JABTCG010000005">
    <property type="protein sequence ID" value="MBD0852104.1"/>
    <property type="molecule type" value="Genomic_DNA"/>
</dbReference>
<dbReference type="Gene3D" id="1.10.287.130">
    <property type="match status" value="1"/>
</dbReference>
<dbReference type="CDD" id="cd00082">
    <property type="entry name" value="HisKA"/>
    <property type="match status" value="1"/>
</dbReference>
<protein>
    <recommendedName>
        <fullName evidence="2">histidine kinase</fullName>
        <ecNumber evidence="2">2.7.13.3</ecNumber>
    </recommendedName>
</protein>
<comment type="caution">
    <text evidence="6">The sequence shown here is derived from an EMBL/GenBank/DDBJ whole genome shotgun (WGS) entry which is preliminary data.</text>
</comment>
<dbReference type="SMART" id="SM00388">
    <property type="entry name" value="HisKA"/>
    <property type="match status" value="1"/>
</dbReference>
<dbReference type="PRINTS" id="PR00344">
    <property type="entry name" value="BCTRLSENSOR"/>
</dbReference>
<organism evidence="6 7">
    <name type="scientific">Maribacter arenosus</name>
    <dbReference type="NCBI Taxonomy" id="1854708"/>
    <lineage>
        <taxon>Bacteria</taxon>
        <taxon>Pseudomonadati</taxon>
        <taxon>Bacteroidota</taxon>
        <taxon>Flavobacteriia</taxon>
        <taxon>Flavobacteriales</taxon>
        <taxon>Flavobacteriaceae</taxon>
        <taxon>Maribacter</taxon>
    </lineage>
</organism>
<feature type="domain" description="Histidine kinase" evidence="5">
    <location>
        <begin position="188"/>
        <end position="402"/>
    </location>
</feature>
<comment type="catalytic activity">
    <reaction evidence="1">
        <text>ATP + protein L-histidine = ADP + protein N-phospho-L-histidine.</text>
        <dbReference type="EC" id="2.7.13.3"/>
    </reaction>
</comment>
<sequence length="412" mass="45999">MIAPQDHIYEKERLEALESYSILDSLPEEDYNSLTAIAAEICGTPISLVSLLDHERQWFKSSFGLDVSETPKEYAFCAHAINEEEDIFIIQDSRTDERFHDNPLVIDEPKVIFYAGVPLCTPEGLPLGTLCVIDHKPRLLSQGQIKSLKALSHQVMNLLQLRKTNRQLKLTLQDLEEKNDELERFAYIAAHDLKSPLNNISTTTEVFSEGYASILDEDGRMLIGFISKAASQLKGLVDGLLAYSKSDSILKEKGTKIDIKSLQKDILGLFAYDNSVSIDIISELEYITTNRTAIDQILINLVGNAIKYNDKENTEVTIEVVGHDEDYTFTVVDNGPGIPDGEQHKIFQIFKVLAPKDRFGESGNGIGLATVKRITEKMGGTISIESEKGQGCKFIFNLKKTGHPTEELQMAK</sequence>
<dbReference type="Pfam" id="PF13185">
    <property type="entry name" value="GAF_2"/>
    <property type="match status" value="1"/>
</dbReference>
<keyword evidence="7" id="KW-1185">Reference proteome</keyword>
<dbReference type="InterPro" id="IPR036890">
    <property type="entry name" value="HATPase_C_sf"/>
</dbReference>
<dbReference type="InterPro" id="IPR003661">
    <property type="entry name" value="HisK_dim/P_dom"/>
</dbReference>
<dbReference type="InterPro" id="IPR029016">
    <property type="entry name" value="GAF-like_dom_sf"/>
</dbReference>
<evidence type="ECO:0000259" key="5">
    <source>
        <dbReference type="PROSITE" id="PS50109"/>
    </source>
</evidence>
<reference evidence="6 7" key="1">
    <citation type="submission" date="2020-05" db="EMBL/GenBank/DDBJ databases">
        <title>The draft genome sequence of Maribacter arenosus CAU 1321.</title>
        <authorList>
            <person name="Mu L."/>
        </authorList>
    </citation>
    <scope>NUCLEOTIDE SEQUENCE [LARGE SCALE GENOMIC DNA]</scope>
    <source>
        <strain evidence="6 7">CAU 1321</strain>
    </source>
</reference>
<dbReference type="SUPFAM" id="SSF55874">
    <property type="entry name" value="ATPase domain of HSP90 chaperone/DNA topoisomerase II/histidine kinase"/>
    <property type="match status" value="1"/>
</dbReference>
<evidence type="ECO:0000313" key="6">
    <source>
        <dbReference type="EMBL" id="MBD0852104.1"/>
    </source>
</evidence>
<gene>
    <name evidence="6" type="ORF">HPE63_15585</name>
</gene>
<dbReference type="SMART" id="SM00065">
    <property type="entry name" value="GAF"/>
    <property type="match status" value="1"/>
</dbReference>
<proteinExistence type="predicted"/>
<dbReference type="Proteomes" id="UP000598350">
    <property type="component" value="Unassembled WGS sequence"/>
</dbReference>
<dbReference type="PANTHER" id="PTHR43102">
    <property type="entry name" value="SLR1143 PROTEIN"/>
    <property type="match status" value="1"/>
</dbReference>
<keyword evidence="4" id="KW-0175">Coiled coil</keyword>
<dbReference type="PROSITE" id="PS50109">
    <property type="entry name" value="HIS_KIN"/>
    <property type="match status" value="1"/>
</dbReference>
<dbReference type="InterPro" id="IPR004358">
    <property type="entry name" value="Sig_transdc_His_kin-like_C"/>
</dbReference>
<dbReference type="InterPro" id="IPR003018">
    <property type="entry name" value="GAF"/>
</dbReference>
<dbReference type="Gene3D" id="3.30.565.10">
    <property type="entry name" value="Histidine kinase-like ATPase, C-terminal domain"/>
    <property type="match status" value="1"/>
</dbReference>
<dbReference type="InterPro" id="IPR005467">
    <property type="entry name" value="His_kinase_dom"/>
</dbReference>
<evidence type="ECO:0000256" key="1">
    <source>
        <dbReference type="ARBA" id="ARBA00000085"/>
    </source>
</evidence>
<dbReference type="EC" id="2.7.13.3" evidence="2"/>
<evidence type="ECO:0000256" key="4">
    <source>
        <dbReference type="SAM" id="Coils"/>
    </source>
</evidence>
<evidence type="ECO:0000313" key="7">
    <source>
        <dbReference type="Proteomes" id="UP000598350"/>
    </source>
</evidence>
<evidence type="ECO:0000256" key="3">
    <source>
        <dbReference type="ARBA" id="ARBA00022553"/>
    </source>
</evidence>
<name>A0ABR7VJ69_9FLAO</name>
<dbReference type="Gene3D" id="3.30.450.40">
    <property type="match status" value="1"/>
</dbReference>
<feature type="coiled-coil region" evidence="4">
    <location>
        <begin position="158"/>
        <end position="185"/>
    </location>
</feature>
<evidence type="ECO:0000256" key="2">
    <source>
        <dbReference type="ARBA" id="ARBA00012438"/>
    </source>
</evidence>
<accession>A0ABR7VJ69</accession>
<dbReference type="RefSeq" id="WP_188315208.1">
    <property type="nucleotide sequence ID" value="NZ_JABTCG010000005.1"/>
</dbReference>